<keyword evidence="3" id="KW-0813">Transport</keyword>
<keyword evidence="6 7" id="KW-0472">Membrane</keyword>
<feature type="transmembrane region" description="Helical" evidence="7">
    <location>
        <begin position="377"/>
        <end position="398"/>
    </location>
</feature>
<dbReference type="GO" id="GO:0022857">
    <property type="term" value="F:transmembrane transporter activity"/>
    <property type="evidence" value="ECO:0007669"/>
    <property type="project" value="InterPro"/>
</dbReference>
<dbReference type="Proteomes" id="UP001144323">
    <property type="component" value="Unassembled WGS sequence"/>
</dbReference>
<evidence type="ECO:0000313" key="9">
    <source>
        <dbReference type="EMBL" id="GLI93958.1"/>
    </source>
</evidence>
<feature type="transmembrane region" description="Helical" evidence="7">
    <location>
        <begin position="350"/>
        <end position="370"/>
    </location>
</feature>
<dbReference type="InterPro" id="IPR005828">
    <property type="entry name" value="MFS_sugar_transport-like"/>
</dbReference>
<comment type="subcellular location">
    <subcellularLocation>
        <location evidence="1">Membrane</location>
        <topology evidence="1">Multi-pass membrane protein</topology>
    </subcellularLocation>
</comment>
<gene>
    <name evidence="9" type="ORF">LMG27198_29500</name>
</gene>
<dbReference type="PANTHER" id="PTHR23511:SF34">
    <property type="entry name" value="SYNAPTIC VESICLE GLYCOPROTEIN 2"/>
    <property type="match status" value="1"/>
</dbReference>
<dbReference type="PROSITE" id="PS00217">
    <property type="entry name" value="SUGAR_TRANSPORT_2"/>
    <property type="match status" value="1"/>
</dbReference>
<dbReference type="PANTHER" id="PTHR23511">
    <property type="entry name" value="SYNAPTIC VESICLE GLYCOPROTEIN 2"/>
    <property type="match status" value="1"/>
</dbReference>
<evidence type="ECO:0000259" key="8">
    <source>
        <dbReference type="PROSITE" id="PS50850"/>
    </source>
</evidence>
<dbReference type="PROSITE" id="PS00216">
    <property type="entry name" value="SUGAR_TRANSPORT_1"/>
    <property type="match status" value="1"/>
</dbReference>
<evidence type="ECO:0000256" key="4">
    <source>
        <dbReference type="ARBA" id="ARBA00022692"/>
    </source>
</evidence>
<evidence type="ECO:0000256" key="7">
    <source>
        <dbReference type="SAM" id="Phobius"/>
    </source>
</evidence>
<dbReference type="AlphaFoldDB" id="A0A9W6GVN8"/>
<organism evidence="9 10">
    <name type="scientific">Methylocystis echinoides</name>
    <dbReference type="NCBI Taxonomy" id="29468"/>
    <lineage>
        <taxon>Bacteria</taxon>
        <taxon>Pseudomonadati</taxon>
        <taxon>Pseudomonadota</taxon>
        <taxon>Alphaproteobacteria</taxon>
        <taxon>Hyphomicrobiales</taxon>
        <taxon>Methylocystaceae</taxon>
        <taxon>Methylocystis</taxon>
    </lineage>
</organism>
<comment type="caution">
    <text evidence="9">The sequence shown here is derived from an EMBL/GenBank/DDBJ whole genome shotgun (WGS) entry which is preliminary data.</text>
</comment>
<feature type="transmembrane region" description="Helical" evidence="7">
    <location>
        <begin position="450"/>
        <end position="470"/>
    </location>
</feature>
<feature type="transmembrane region" description="Helical" evidence="7">
    <location>
        <begin position="190"/>
        <end position="208"/>
    </location>
</feature>
<dbReference type="SUPFAM" id="SSF103473">
    <property type="entry name" value="MFS general substrate transporter"/>
    <property type="match status" value="1"/>
</dbReference>
<keyword evidence="5 7" id="KW-1133">Transmembrane helix</keyword>
<dbReference type="Pfam" id="PF00083">
    <property type="entry name" value="Sugar_tr"/>
    <property type="match status" value="1"/>
</dbReference>
<dbReference type="Gene3D" id="1.20.1250.20">
    <property type="entry name" value="MFS general substrate transporter like domains"/>
    <property type="match status" value="2"/>
</dbReference>
<dbReference type="InterPro" id="IPR020846">
    <property type="entry name" value="MFS_dom"/>
</dbReference>
<evidence type="ECO:0000313" key="10">
    <source>
        <dbReference type="Proteomes" id="UP001144323"/>
    </source>
</evidence>
<dbReference type="InterPro" id="IPR036259">
    <property type="entry name" value="MFS_trans_sf"/>
</dbReference>
<evidence type="ECO:0000256" key="6">
    <source>
        <dbReference type="ARBA" id="ARBA00023136"/>
    </source>
</evidence>
<feature type="transmembrane region" description="Helical" evidence="7">
    <location>
        <begin position="66"/>
        <end position="86"/>
    </location>
</feature>
<feature type="transmembrane region" description="Helical" evidence="7">
    <location>
        <begin position="122"/>
        <end position="144"/>
    </location>
</feature>
<feature type="transmembrane region" description="Helical" evidence="7">
    <location>
        <begin position="98"/>
        <end position="116"/>
    </location>
</feature>
<evidence type="ECO:0000256" key="2">
    <source>
        <dbReference type="ARBA" id="ARBA00010992"/>
    </source>
</evidence>
<reference evidence="9" key="1">
    <citation type="journal article" date="2023" name="Int. J. Syst. Evol. Microbiol.">
        <title>Methylocystis iwaonis sp. nov., a type II methane-oxidizing bacterium from surface soil of a rice paddy field in Japan, and emended description of the genus Methylocystis (ex Whittenbury et al. 1970) Bowman et al. 1993.</title>
        <authorList>
            <person name="Kaise H."/>
            <person name="Sawadogo J.B."/>
            <person name="Alam M.S."/>
            <person name="Ueno C."/>
            <person name="Dianou D."/>
            <person name="Shinjo R."/>
            <person name="Asakawa S."/>
        </authorList>
    </citation>
    <scope>NUCLEOTIDE SEQUENCE</scope>
    <source>
        <strain evidence="9">LMG27198</strain>
    </source>
</reference>
<keyword evidence="4 7" id="KW-0812">Transmembrane</keyword>
<feature type="domain" description="Major facilitator superfamily (MFS) profile" evidence="8">
    <location>
        <begin position="32"/>
        <end position="473"/>
    </location>
</feature>
<evidence type="ECO:0000256" key="3">
    <source>
        <dbReference type="ARBA" id="ARBA00022448"/>
    </source>
</evidence>
<evidence type="ECO:0000256" key="5">
    <source>
        <dbReference type="ARBA" id="ARBA00022989"/>
    </source>
</evidence>
<feature type="transmembrane region" description="Helical" evidence="7">
    <location>
        <begin position="30"/>
        <end position="54"/>
    </location>
</feature>
<protein>
    <submittedName>
        <fullName evidence="9">MFS transporter</fullName>
    </submittedName>
</protein>
<comment type="similarity">
    <text evidence="2">Belongs to the major facilitator superfamily. Sugar transporter (TC 2.A.1.1) family.</text>
</comment>
<dbReference type="EMBL" id="BSEC01000001">
    <property type="protein sequence ID" value="GLI93958.1"/>
    <property type="molecule type" value="Genomic_DNA"/>
</dbReference>
<dbReference type="InterPro" id="IPR005829">
    <property type="entry name" value="Sugar_transporter_CS"/>
</dbReference>
<feature type="transmembrane region" description="Helical" evidence="7">
    <location>
        <begin position="156"/>
        <end position="178"/>
    </location>
</feature>
<keyword evidence="10" id="KW-1185">Reference proteome</keyword>
<sequence>MTAVASQATDPACAALFAALDRAPMTWRHYLVWLAASGGALTDGWSVSTLGLALPLLKNDFALTPTMIGLFGSALLFGAVTGAWAGGLLADRYGRKRLLLADMALVAIAAGLVASASAPWVIIAGQFLIGVAIGADFPTSAAYVSEMTPRRTRSRMTVATIAMQSVGMIAAALAALLVLKLDPARADWRIMFAGQGVLALVFLGLRALTPESLRWLAVHGEMPRALALLPLFSTTIDNASASAASSAPAAGNDASAAGHGASAAGLGLLFGKAYRARTTLAALPWTLMDVGTYGVGLFTPVILGAFHLQARDAGAIGADIVDAEGSAAVDLFLLLGFLASIWAVPRFGRIPMQVAGFAGMALGMLLLLFATLAGDGAGAHLTLVMIGFILFNFTMNLGPNATTFTLPPTLFPTAVRGAASGFAAGCAKVGATLGAFVVPQLQAAAGLSGVIALMVLISVAGLVSTGWLAHEVNEEGALEE</sequence>
<accession>A0A9W6GVN8</accession>
<feature type="transmembrane region" description="Helical" evidence="7">
    <location>
        <begin position="327"/>
        <end position="344"/>
    </location>
</feature>
<dbReference type="GO" id="GO:0016020">
    <property type="term" value="C:membrane"/>
    <property type="evidence" value="ECO:0007669"/>
    <property type="project" value="UniProtKB-SubCell"/>
</dbReference>
<evidence type="ECO:0000256" key="1">
    <source>
        <dbReference type="ARBA" id="ARBA00004141"/>
    </source>
</evidence>
<name>A0A9W6GVN8_9HYPH</name>
<feature type="transmembrane region" description="Helical" evidence="7">
    <location>
        <begin position="418"/>
        <end position="438"/>
    </location>
</feature>
<dbReference type="PROSITE" id="PS50850">
    <property type="entry name" value="MFS"/>
    <property type="match status" value="1"/>
</dbReference>
<proteinExistence type="inferred from homology"/>